<name>A0A0L0DIN3_THETB</name>
<dbReference type="InterPro" id="IPR036264">
    <property type="entry name" value="Bact_exopeptidase_dim_dom"/>
</dbReference>
<evidence type="ECO:0000313" key="5">
    <source>
        <dbReference type="EMBL" id="KNC51183.1"/>
    </source>
</evidence>
<comment type="similarity">
    <text evidence="1">Belongs to the peptidase M20 family.</text>
</comment>
<protein>
    <submittedName>
        <fullName evidence="5">Amidohydrolase</fullName>
    </submittedName>
</protein>
<feature type="domain" description="Peptidase M20 dimerisation" evidence="4">
    <location>
        <begin position="235"/>
        <end position="326"/>
    </location>
</feature>
<feature type="binding site" evidence="3">
    <location>
        <position position="416"/>
    </location>
    <ligand>
        <name>Mn(2+)</name>
        <dbReference type="ChEBI" id="CHEBI:29035"/>
        <label>2</label>
    </ligand>
</feature>
<accession>A0A0L0DIN3</accession>
<comment type="cofactor">
    <cofactor evidence="3">
        <name>Mn(2+)</name>
        <dbReference type="ChEBI" id="CHEBI:29035"/>
    </cofactor>
    <text evidence="3">The Mn(2+) ion enhances activity.</text>
</comment>
<dbReference type="GO" id="GO:0016787">
    <property type="term" value="F:hydrolase activity"/>
    <property type="evidence" value="ECO:0007669"/>
    <property type="project" value="UniProtKB-KW"/>
</dbReference>
<dbReference type="OrthoDB" id="6119954at2759"/>
<gene>
    <name evidence="5" type="ORF">AMSG_06534</name>
</gene>
<dbReference type="PANTHER" id="PTHR11014:SF63">
    <property type="entry name" value="METALLOPEPTIDASE, PUTATIVE (AFU_ORTHOLOGUE AFUA_6G09600)-RELATED"/>
    <property type="match status" value="1"/>
</dbReference>
<dbReference type="SUPFAM" id="SSF55031">
    <property type="entry name" value="Bacterial exopeptidase dimerisation domain"/>
    <property type="match status" value="1"/>
</dbReference>
<dbReference type="OMA" id="THLWATE"/>
<dbReference type="RefSeq" id="XP_013756384.1">
    <property type="nucleotide sequence ID" value="XM_013900930.1"/>
</dbReference>
<keyword evidence="2 5" id="KW-0378">Hydrolase</keyword>
<dbReference type="Pfam" id="PF07687">
    <property type="entry name" value="M20_dimer"/>
    <property type="match status" value="1"/>
</dbReference>
<feature type="binding site" evidence="3">
    <location>
        <position position="212"/>
    </location>
    <ligand>
        <name>Mn(2+)</name>
        <dbReference type="ChEBI" id="CHEBI:29035"/>
        <label>2</label>
    </ligand>
</feature>
<dbReference type="InterPro" id="IPR002933">
    <property type="entry name" value="Peptidase_M20"/>
</dbReference>
<proteinExistence type="inferred from homology"/>
<feature type="binding site" evidence="3">
    <location>
        <position position="152"/>
    </location>
    <ligand>
        <name>Mn(2+)</name>
        <dbReference type="ChEBI" id="CHEBI:29035"/>
        <label>2</label>
    </ligand>
</feature>
<evidence type="ECO:0000259" key="4">
    <source>
        <dbReference type="Pfam" id="PF07687"/>
    </source>
</evidence>
<evidence type="ECO:0000256" key="3">
    <source>
        <dbReference type="PIRSR" id="PIRSR005962-1"/>
    </source>
</evidence>
<organism evidence="5 6">
    <name type="scientific">Thecamonas trahens ATCC 50062</name>
    <dbReference type="NCBI Taxonomy" id="461836"/>
    <lineage>
        <taxon>Eukaryota</taxon>
        <taxon>Apusozoa</taxon>
        <taxon>Apusomonadida</taxon>
        <taxon>Apusomonadidae</taxon>
        <taxon>Thecamonas</taxon>
    </lineage>
</organism>
<dbReference type="Gene3D" id="3.30.70.360">
    <property type="match status" value="1"/>
</dbReference>
<feature type="binding site" evidence="3">
    <location>
        <position position="188"/>
    </location>
    <ligand>
        <name>Mn(2+)</name>
        <dbReference type="ChEBI" id="CHEBI:29035"/>
        <label>2</label>
    </ligand>
</feature>
<keyword evidence="3" id="KW-0479">Metal-binding</keyword>
<dbReference type="Proteomes" id="UP000054408">
    <property type="component" value="Unassembled WGS sequence"/>
</dbReference>
<evidence type="ECO:0000313" key="6">
    <source>
        <dbReference type="Proteomes" id="UP000054408"/>
    </source>
</evidence>
<dbReference type="GeneID" id="25565677"/>
<dbReference type="Pfam" id="PF01546">
    <property type="entry name" value="Peptidase_M20"/>
    <property type="match status" value="1"/>
</dbReference>
<reference evidence="5 6" key="1">
    <citation type="submission" date="2010-05" db="EMBL/GenBank/DDBJ databases">
        <title>The Genome Sequence of Thecamonas trahens ATCC 50062.</title>
        <authorList>
            <consortium name="The Broad Institute Genome Sequencing Platform"/>
            <person name="Russ C."/>
            <person name="Cuomo C."/>
            <person name="Shea T."/>
            <person name="Young S.K."/>
            <person name="Zeng Q."/>
            <person name="Koehrsen M."/>
            <person name="Haas B."/>
            <person name="Borodovsky M."/>
            <person name="Guigo R."/>
            <person name="Alvarado L."/>
            <person name="Berlin A."/>
            <person name="Bochicchio J."/>
            <person name="Borenstein D."/>
            <person name="Chapman S."/>
            <person name="Chen Z."/>
            <person name="Freedman E."/>
            <person name="Gellesch M."/>
            <person name="Goldberg J."/>
            <person name="Griggs A."/>
            <person name="Gujja S."/>
            <person name="Heilman E."/>
            <person name="Heiman D."/>
            <person name="Hepburn T."/>
            <person name="Howarth C."/>
            <person name="Jen D."/>
            <person name="Larson L."/>
            <person name="Mehta T."/>
            <person name="Park D."/>
            <person name="Pearson M."/>
            <person name="Roberts A."/>
            <person name="Saif S."/>
            <person name="Shenoy N."/>
            <person name="Sisk P."/>
            <person name="Stolte C."/>
            <person name="Sykes S."/>
            <person name="Thomson T."/>
            <person name="Walk T."/>
            <person name="White J."/>
            <person name="Yandava C."/>
            <person name="Burger G."/>
            <person name="Gray M.W."/>
            <person name="Holland P.W.H."/>
            <person name="King N."/>
            <person name="Lang F.B.F."/>
            <person name="Roger A.J."/>
            <person name="Ruiz-Trillo I."/>
            <person name="Lander E."/>
            <person name="Nusbaum C."/>
        </authorList>
    </citation>
    <scope>NUCLEOTIDE SEQUENCE [LARGE SCALE GENOMIC DNA]</scope>
    <source>
        <strain evidence="5 6">ATCC 50062</strain>
    </source>
</reference>
<evidence type="ECO:0000256" key="2">
    <source>
        <dbReference type="ARBA" id="ARBA00022801"/>
    </source>
</evidence>
<feature type="binding site" evidence="3">
    <location>
        <position position="150"/>
    </location>
    <ligand>
        <name>Mn(2+)</name>
        <dbReference type="ChEBI" id="CHEBI:29035"/>
        <label>2</label>
    </ligand>
</feature>
<dbReference type="Gene3D" id="3.40.630.10">
    <property type="entry name" value="Zn peptidases"/>
    <property type="match status" value="1"/>
</dbReference>
<dbReference type="PIRSF" id="PIRSF005962">
    <property type="entry name" value="Pept_M20D_amidohydro"/>
    <property type="match status" value="1"/>
</dbReference>
<dbReference type="GO" id="GO:0046872">
    <property type="term" value="F:metal ion binding"/>
    <property type="evidence" value="ECO:0007669"/>
    <property type="project" value="UniProtKB-KW"/>
</dbReference>
<dbReference type="AlphaFoldDB" id="A0A0L0DIN3"/>
<evidence type="ECO:0000256" key="1">
    <source>
        <dbReference type="ARBA" id="ARBA00006153"/>
    </source>
</evidence>
<keyword evidence="3" id="KW-0464">Manganese</keyword>
<dbReference type="InterPro" id="IPR017439">
    <property type="entry name" value="Amidohydrolase"/>
</dbReference>
<dbReference type="EMBL" id="GL349465">
    <property type="protein sequence ID" value="KNC51183.1"/>
    <property type="molecule type" value="Genomic_DNA"/>
</dbReference>
<dbReference type="FunFam" id="3.30.70.360:FF:000001">
    <property type="entry name" value="N-acetyldiaminopimelate deacetylase"/>
    <property type="match status" value="1"/>
</dbReference>
<dbReference type="NCBIfam" id="TIGR01891">
    <property type="entry name" value="amidohydrolases"/>
    <property type="match status" value="1"/>
</dbReference>
<keyword evidence="6" id="KW-1185">Reference proteome</keyword>
<dbReference type="InterPro" id="IPR011650">
    <property type="entry name" value="Peptidase_M20_dimer"/>
</dbReference>
<sequence>MSRESTWTSVVTAVERWMDASGKSHVVAFSSDAGGVAIDSTDANSALAALIEAFRRHLHAHPELSGCEEKTAGSVVDVLHMLGFASDEIRTEVGGGHGVVVEISGNGDGNGDGDSDGEDFGIRGDMDALPITEATGLAFSSQVDGVMHACGHDVHTAALVGVAALLRAAAVGSGLPFDAVLLFQPSEEAGYGSLELIDGGALDGVSYVVGGHVDYHYPVGTVVMQDGAVNASSDAFAITIEGAGGHGARPHEALDTVVVGAHVVTALQTIASRVIDPASPVVVTVGSFHAGTKGNIIAGTAELAGTLRTRAPDARAHARTAVDAIATGVAASFGATAVVTWDEPGTPPVVNCARLASAIRDVLAAAPWLDAVTPSMGYVNMGAEDFGCYGERVPVAFARYGCAASADAVASAAPAHTAGFCPAAGTAAVAARWLASAAYAVSQLQPSS</sequence>
<dbReference type="PANTHER" id="PTHR11014">
    <property type="entry name" value="PEPTIDASE M20 FAMILY MEMBER"/>
    <property type="match status" value="1"/>
</dbReference>
<dbReference type="SUPFAM" id="SSF53187">
    <property type="entry name" value="Zn-dependent exopeptidases"/>
    <property type="match status" value="1"/>
</dbReference>
<dbReference type="eggNOG" id="ENOG502QQEM">
    <property type="taxonomic scope" value="Eukaryota"/>
</dbReference>